<gene>
    <name evidence="16" type="ORF">TCNE_LOCUS10908</name>
</gene>
<reference evidence="16 17" key="2">
    <citation type="submission" date="2018-11" db="EMBL/GenBank/DDBJ databases">
        <authorList>
            <consortium name="Pathogen Informatics"/>
        </authorList>
    </citation>
    <scope>NUCLEOTIDE SEQUENCE [LARGE SCALE GENOMIC DNA]</scope>
</reference>
<dbReference type="Gene3D" id="1.10.287.70">
    <property type="match status" value="1"/>
</dbReference>
<evidence type="ECO:0000256" key="10">
    <source>
        <dbReference type="ARBA" id="ARBA00023065"/>
    </source>
</evidence>
<dbReference type="EMBL" id="UYWY01020661">
    <property type="protein sequence ID" value="VDM42229.1"/>
    <property type="molecule type" value="Genomic_DNA"/>
</dbReference>
<dbReference type="PRINTS" id="PR01491">
    <property type="entry name" value="KVCHANNEL"/>
</dbReference>
<evidence type="ECO:0000256" key="9">
    <source>
        <dbReference type="ARBA" id="ARBA00022989"/>
    </source>
</evidence>
<dbReference type="FunFam" id="1.20.120.350:FF:000088">
    <property type="entry name" value="Protein CBG09661"/>
    <property type="match status" value="1"/>
</dbReference>
<keyword evidence="2" id="KW-0813">Transport</keyword>
<dbReference type="PANTHER" id="PTHR11537">
    <property type="entry name" value="VOLTAGE-GATED POTASSIUM CHANNEL"/>
    <property type="match status" value="1"/>
</dbReference>
<evidence type="ECO:0000256" key="6">
    <source>
        <dbReference type="ARBA" id="ARBA00022826"/>
    </source>
</evidence>
<name>A0A183UQY8_TOXCA</name>
<keyword evidence="10" id="KW-0406">Ion transport</keyword>
<dbReference type="CDD" id="cd18317">
    <property type="entry name" value="BTB_POZ_Kv"/>
    <property type="match status" value="1"/>
</dbReference>
<dbReference type="Gene3D" id="3.30.710.10">
    <property type="entry name" value="Potassium Channel Kv1.1, Chain A"/>
    <property type="match status" value="1"/>
</dbReference>
<organism evidence="17 18">
    <name type="scientific">Toxocara canis</name>
    <name type="common">Canine roundworm</name>
    <dbReference type="NCBI Taxonomy" id="6265"/>
    <lineage>
        <taxon>Eukaryota</taxon>
        <taxon>Metazoa</taxon>
        <taxon>Ecdysozoa</taxon>
        <taxon>Nematoda</taxon>
        <taxon>Chromadorea</taxon>
        <taxon>Rhabditida</taxon>
        <taxon>Spirurina</taxon>
        <taxon>Ascaridomorpha</taxon>
        <taxon>Ascaridoidea</taxon>
        <taxon>Toxocaridae</taxon>
        <taxon>Toxocara</taxon>
    </lineage>
</organism>
<dbReference type="GO" id="GO:0005251">
    <property type="term" value="F:delayed rectifier potassium channel activity"/>
    <property type="evidence" value="ECO:0007669"/>
    <property type="project" value="TreeGrafter"/>
</dbReference>
<evidence type="ECO:0000259" key="15">
    <source>
        <dbReference type="Pfam" id="PF02214"/>
    </source>
</evidence>
<evidence type="ECO:0000259" key="14">
    <source>
        <dbReference type="Pfam" id="PF00520"/>
    </source>
</evidence>
<evidence type="ECO:0000313" key="18">
    <source>
        <dbReference type="WBParaSite" id="TCNE_0001090801-mRNA-1"/>
    </source>
</evidence>
<dbReference type="InterPro" id="IPR003971">
    <property type="entry name" value="K_chnl_volt-dep_Kv5/Kv9"/>
</dbReference>
<dbReference type="InterPro" id="IPR028325">
    <property type="entry name" value="VG_K_chnl"/>
</dbReference>
<comment type="subcellular location">
    <subcellularLocation>
        <location evidence="1">Cell membrane</location>
        <topology evidence="1">Multi-pass membrane protein</topology>
    </subcellularLocation>
</comment>
<dbReference type="GO" id="GO:0001508">
    <property type="term" value="P:action potential"/>
    <property type="evidence" value="ECO:0007669"/>
    <property type="project" value="TreeGrafter"/>
</dbReference>
<dbReference type="PRINTS" id="PR00169">
    <property type="entry name" value="KCHANNEL"/>
</dbReference>
<dbReference type="PRINTS" id="PR01494">
    <property type="entry name" value="KV9CHANNEL"/>
</dbReference>
<feature type="transmembrane region" description="Helical" evidence="13">
    <location>
        <begin position="485"/>
        <end position="506"/>
    </location>
</feature>
<dbReference type="SUPFAM" id="SSF54695">
    <property type="entry name" value="POZ domain"/>
    <property type="match status" value="1"/>
</dbReference>
<keyword evidence="9 13" id="KW-1133">Transmembrane helix</keyword>
<keyword evidence="12" id="KW-0407">Ion channel</keyword>
<keyword evidence="8" id="KW-0630">Potassium</keyword>
<feature type="domain" description="Ion transport" evidence="14">
    <location>
        <begin position="243"/>
        <end position="515"/>
    </location>
</feature>
<dbReference type="Proteomes" id="UP000050794">
    <property type="component" value="Unassembled WGS sequence"/>
</dbReference>
<evidence type="ECO:0000256" key="12">
    <source>
        <dbReference type="ARBA" id="ARBA00023303"/>
    </source>
</evidence>
<evidence type="ECO:0000256" key="4">
    <source>
        <dbReference type="ARBA" id="ARBA00022538"/>
    </source>
</evidence>
<evidence type="ECO:0000256" key="7">
    <source>
        <dbReference type="ARBA" id="ARBA00022882"/>
    </source>
</evidence>
<dbReference type="FunFam" id="1.10.287.70:FF:000005">
    <property type="entry name" value="potassium voltage-gated channel subfamily G member 1"/>
    <property type="match status" value="1"/>
</dbReference>
<dbReference type="InterPro" id="IPR003968">
    <property type="entry name" value="K_chnl_volt-dep_Kv"/>
</dbReference>
<dbReference type="InterPro" id="IPR027359">
    <property type="entry name" value="Volt_channel_dom_sf"/>
</dbReference>
<dbReference type="SUPFAM" id="SSF81324">
    <property type="entry name" value="Voltage-gated potassium channels"/>
    <property type="match status" value="1"/>
</dbReference>
<keyword evidence="6" id="KW-0631">Potassium channel</keyword>
<keyword evidence="11 13" id="KW-0472">Membrane</keyword>
<feature type="transmembrane region" description="Helical" evidence="13">
    <location>
        <begin position="240"/>
        <end position="262"/>
    </location>
</feature>
<protein>
    <submittedName>
        <fullName evidence="18">BTB domain-containing protein</fullName>
    </submittedName>
</protein>
<dbReference type="GO" id="GO:0008076">
    <property type="term" value="C:voltage-gated potassium channel complex"/>
    <property type="evidence" value="ECO:0007669"/>
    <property type="project" value="InterPro"/>
</dbReference>
<evidence type="ECO:0000256" key="3">
    <source>
        <dbReference type="ARBA" id="ARBA00022475"/>
    </source>
</evidence>
<evidence type="ECO:0000313" key="17">
    <source>
        <dbReference type="Proteomes" id="UP000050794"/>
    </source>
</evidence>
<keyword evidence="4" id="KW-0633">Potassium transport</keyword>
<reference evidence="18" key="1">
    <citation type="submission" date="2016-06" db="UniProtKB">
        <authorList>
            <consortium name="WormBaseParasite"/>
        </authorList>
    </citation>
    <scope>IDENTIFICATION</scope>
</reference>
<dbReference type="WBParaSite" id="TCNE_0001090801-mRNA-1">
    <property type="protein sequence ID" value="TCNE_0001090801-mRNA-1"/>
    <property type="gene ID" value="TCNE_0001090801"/>
</dbReference>
<accession>A0A183UQY8</accession>
<feature type="transmembrane region" description="Helical" evidence="13">
    <location>
        <begin position="318"/>
        <end position="336"/>
    </location>
</feature>
<keyword evidence="3" id="KW-1003">Cell membrane</keyword>
<dbReference type="Pfam" id="PF02214">
    <property type="entry name" value="BTB_2"/>
    <property type="match status" value="1"/>
</dbReference>
<keyword evidence="17" id="KW-1185">Reference proteome</keyword>
<feature type="transmembrane region" description="Helical" evidence="13">
    <location>
        <begin position="424"/>
        <end position="445"/>
    </location>
</feature>
<dbReference type="PANTHER" id="PTHR11537:SF121">
    <property type="entry name" value="BTB DOMAIN-CONTAINING PROTEIN"/>
    <property type="match status" value="1"/>
</dbReference>
<evidence type="ECO:0000256" key="2">
    <source>
        <dbReference type="ARBA" id="ARBA00022448"/>
    </source>
</evidence>
<keyword evidence="7" id="KW-0851">Voltage-gated channel</keyword>
<feature type="domain" description="Potassium channel tetramerisation-type BTB" evidence="15">
    <location>
        <begin position="90"/>
        <end position="188"/>
    </location>
</feature>
<evidence type="ECO:0000256" key="1">
    <source>
        <dbReference type="ARBA" id="ARBA00004651"/>
    </source>
</evidence>
<dbReference type="InterPro" id="IPR005821">
    <property type="entry name" value="Ion_trans_dom"/>
</dbReference>
<dbReference type="Pfam" id="PF00520">
    <property type="entry name" value="Ion_trans"/>
    <property type="match status" value="1"/>
</dbReference>
<feature type="transmembrane region" description="Helical" evidence="13">
    <location>
        <begin position="454"/>
        <end position="473"/>
    </location>
</feature>
<evidence type="ECO:0000256" key="5">
    <source>
        <dbReference type="ARBA" id="ARBA00022692"/>
    </source>
</evidence>
<dbReference type="GO" id="GO:0051260">
    <property type="term" value="P:protein homooligomerization"/>
    <property type="evidence" value="ECO:0007669"/>
    <property type="project" value="InterPro"/>
</dbReference>
<evidence type="ECO:0000256" key="11">
    <source>
        <dbReference type="ARBA" id="ARBA00023136"/>
    </source>
</evidence>
<feature type="transmembrane region" description="Helical" evidence="13">
    <location>
        <begin position="345"/>
        <end position="365"/>
    </location>
</feature>
<evidence type="ECO:0000256" key="8">
    <source>
        <dbReference type="ARBA" id="ARBA00022958"/>
    </source>
</evidence>
<dbReference type="InterPro" id="IPR011333">
    <property type="entry name" value="SKP1/BTB/POZ_sf"/>
</dbReference>
<dbReference type="Gene3D" id="1.20.120.350">
    <property type="entry name" value="Voltage-gated potassium channels. Chain C"/>
    <property type="match status" value="1"/>
</dbReference>
<keyword evidence="5 13" id="KW-0812">Transmembrane</keyword>
<proteinExistence type="predicted"/>
<sequence>MFRTYMISCVHFSGSGDILGDVRPSGEVTSVSGTKERQTYLAKFENVTFRLTVVAYFESSKSSQFTRHNGSRAGFIVQSTPCTSDDAFFRLNIGGKSYRIRIEMVLQRKDNSLMSTLIHSDHSQRMAIVDAYLPETDEYYIERNVKLADHIIDYYITGLLHKPTDVCVERFQEELQFWNLHNNQLAPCCATLSEPPKEEKQQKSEYDYLTVRILQCTFQVCCGKMRRALWKLVEDPQSSIAAKIFAFLSIMFVFVSVIGLVLGSMPEFQEDPSNAAAYHLLHYGSRHNEHSSKFDTIADIMQQFPNFVYRATDNPNSFLMSIEYACMAWFTFEYMLRMLIAPRKFTFFAQSLNIIDLFTILPFYLEFGLPFFGVHAEKLRELTAAMLVIRILRVLRMARVFKLARYSTGLQTFGSTLQSSVTELTMLGMFLITGIVFFSTIIYFLEKDEVGTEFYSIPAACWWCVVTMTTIGYGDSIPQTSVGKMIATLASVCGIIVLAFPISMIVEKFASAQQRAIEREASKQAQMSAVANRYLIARFPTRRKACREPMLAPLQRLWGRNRKSLATIT</sequence>
<evidence type="ECO:0000313" key="16">
    <source>
        <dbReference type="EMBL" id="VDM42229.1"/>
    </source>
</evidence>
<dbReference type="AlphaFoldDB" id="A0A183UQY8"/>
<evidence type="ECO:0000256" key="13">
    <source>
        <dbReference type="SAM" id="Phobius"/>
    </source>
</evidence>
<dbReference type="InterPro" id="IPR003131">
    <property type="entry name" value="T1-type_BTB"/>
</dbReference>